<dbReference type="NCBIfam" id="TIGR02246">
    <property type="entry name" value="SgcJ/EcaC family oxidoreductase"/>
    <property type="match status" value="1"/>
</dbReference>
<dbReference type="CDD" id="cd00531">
    <property type="entry name" value="NTF2_like"/>
    <property type="match status" value="1"/>
</dbReference>
<dbReference type="InterPro" id="IPR011944">
    <property type="entry name" value="Steroid_delta5-4_isomerase"/>
</dbReference>
<reference evidence="2 3" key="1">
    <citation type="submission" date="2015-03" db="EMBL/GenBank/DDBJ databases">
        <title>Genome sequence of Pseudoalteromonas aurantia.</title>
        <authorList>
            <person name="Xie B.-B."/>
            <person name="Rong J.-C."/>
            <person name="Qin Q.-L."/>
            <person name="Zhang Y.-Z."/>
        </authorList>
    </citation>
    <scope>NUCLEOTIDE SEQUENCE [LARGE SCALE GENOMIC DNA]</scope>
    <source>
        <strain evidence="2 3">208</strain>
    </source>
</reference>
<dbReference type="Proteomes" id="UP000615755">
    <property type="component" value="Unassembled WGS sequence"/>
</dbReference>
<name>A0ABR9E635_9GAMM</name>
<dbReference type="RefSeq" id="WP_192505980.1">
    <property type="nucleotide sequence ID" value="NZ_AQGV01000009.1"/>
</dbReference>
<dbReference type="InterPro" id="IPR013543">
    <property type="entry name" value="Ca/CaM-dep_prot_kinase-assoc"/>
</dbReference>
<dbReference type="Gene3D" id="3.10.450.50">
    <property type="match status" value="1"/>
</dbReference>
<dbReference type="EMBL" id="AQGV01000009">
    <property type="protein sequence ID" value="MBE0366445.1"/>
    <property type="molecule type" value="Genomic_DNA"/>
</dbReference>
<organism evidence="2 3">
    <name type="scientific">Pseudoalteromonas aurantia 208</name>
    <dbReference type="NCBI Taxonomy" id="1314867"/>
    <lineage>
        <taxon>Bacteria</taxon>
        <taxon>Pseudomonadati</taxon>
        <taxon>Pseudomonadota</taxon>
        <taxon>Gammaproteobacteria</taxon>
        <taxon>Alteromonadales</taxon>
        <taxon>Pseudoalteromonadaceae</taxon>
        <taxon>Pseudoalteromonas</taxon>
    </lineage>
</organism>
<protein>
    <recommendedName>
        <fullName evidence="1">Calcium/calmodulin-dependent protein kinase II association-domain domain-containing protein</fullName>
    </recommendedName>
</protein>
<proteinExistence type="predicted"/>
<evidence type="ECO:0000259" key="1">
    <source>
        <dbReference type="Pfam" id="PF08332"/>
    </source>
</evidence>
<dbReference type="Pfam" id="PF08332">
    <property type="entry name" value="CaMKII_AD"/>
    <property type="match status" value="1"/>
</dbReference>
<accession>A0ABR9E635</accession>
<sequence>MASELVLTLFEQWNQALQSGDPKRVTELYAHDAVLLPTISDLVRHNPQEFEDYFILFLKNEPKAHLVESNVRTYTNIAIHSGIYHIQLNQNRQVQARFTFVYQKIKTQWLIVEHHSSQMPEQ</sequence>
<gene>
    <name evidence="2" type="ORF">PAUR_a3457</name>
</gene>
<dbReference type="InterPro" id="IPR032710">
    <property type="entry name" value="NTF2-like_dom_sf"/>
</dbReference>
<feature type="domain" description="Calcium/calmodulin-dependent protein kinase II association-domain" evidence="1">
    <location>
        <begin position="6"/>
        <end position="120"/>
    </location>
</feature>
<evidence type="ECO:0000313" key="2">
    <source>
        <dbReference type="EMBL" id="MBE0366445.1"/>
    </source>
</evidence>
<keyword evidence="3" id="KW-1185">Reference proteome</keyword>
<comment type="caution">
    <text evidence="2">The sequence shown here is derived from an EMBL/GenBank/DDBJ whole genome shotgun (WGS) entry which is preliminary data.</text>
</comment>
<evidence type="ECO:0000313" key="3">
    <source>
        <dbReference type="Proteomes" id="UP000615755"/>
    </source>
</evidence>
<dbReference type="SUPFAM" id="SSF54427">
    <property type="entry name" value="NTF2-like"/>
    <property type="match status" value="1"/>
</dbReference>